<sequence>MKPVCWSHLLPDPMVLNDYSDDKLEAIERTADCEVLNLTLGIAAIGELLAFTADAGELEKDTARNIGWLINSLGKLSSRLVDTSNGAVEEQHCRKAVAPSPTAEG</sequence>
<organism evidence="1 2">
    <name type="scientific">Stutzerimonas stutzeri</name>
    <name type="common">Pseudomonas stutzeri</name>
    <dbReference type="NCBI Taxonomy" id="316"/>
    <lineage>
        <taxon>Bacteria</taxon>
        <taxon>Pseudomonadati</taxon>
        <taxon>Pseudomonadota</taxon>
        <taxon>Gammaproteobacteria</taxon>
        <taxon>Pseudomonadales</taxon>
        <taxon>Pseudomonadaceae</taxon>
        <taxon>Stutzerimonas</taxon>
    </lineage>
</organism>
<dbReference type="AlphaFoldDB" id="A0A023WLQ9"/>
<evidence type="ECO:0000313" key="2">
    <source>
        <dbReference type="Proteomes" id="UP000025238"/>
    </source>
</evidence>
<reference evidence="1 2" key="1">
    <citation type="submission" date="2014-03" db="EMBL/GenBank/DDBJ databases">
        <title>Complete genome sequence of Pseudomonas stutzeri 19SMN4.</title>
        <authorList>
            <person name="Brunet-Galmes I."/>
            <person name="Nogales B."/>
            <person name="Busquets A."/>
            <person name="Pena A."/>
            <person name="Gomila M."/>
            <person name="Garcia-Valdes E."/>
            <person name="Lalucat J."/>
            <person name="Bennasar A."/>
            <person name="Bosch R."/>
        </authorList>
    </citation>
    <scope>NUCLEOTIDE SEQUENCE [LARGE SCALE GENOMIC DNA]</scope>
    <source>
        <strain evidence="1 2">19SMN4</strain>
    </source>
</reference>
<accession>A0A023WLQ9</accession>
<gene>
    <name evidence="1" type="ORF">UIB01_00700</name>
</gene>
<evidence type="ECO:0000313" key="1">
    <source>
        <dbReference type="EMBL" id="AHY41048.1"/>
    </source>
</evidence>
<dbReference type="PATRIC" id="fig|316.97.peg.142"/>
<dbReference type="EMBL" id="CP007509">
    <property type="protein sequence ID" value="AHY41048.1"/>
    <property type="molecule type" value="Genomic_DNA"/>
</dbReference>
<dbReference type="KEGG" id="pstu:UIB01_00700"/>
<name>A0A023WLQ9_STUST</name>
<protein>
    <submittedName>
        <fullName evidence="1">Uncharacterized protein</fullName>
    </submittedName>
</protein>
<dbReference type="Proteomes" id="UP000025238">
    <property type="component" value="Chromosome"/>
</dbReference>
<proteinExistence type="predicted"/>